<reference evidence="3" key="1">
    <citation type="journal article" date="2019" name="Int. J. Syst. Evol. Microbiol.">
        <title>The Global Catalogue of Microorganisms (GCM) 10K type strain sequencing project: providing services to taxonomists for standard genome sequencing and annotation.</title>
        <authorList>
            <consortium name="The Broad Institute Genomics Platform"/>
            <consortium name="The Broad Institute Genome Sequencing Center for Infectious Disease"/>
            <person name="Wu L."/>
            <person name="Ma J."/>
        </authorList>
    </citation>
    <scope>NUCLEOTIDE SEQUENCE [LARGE SCALE GENOMIC DNA]</scope>
    <source>
        <strain evidence="3">CCUG 55585</strain>
    </source>
</reference>
<feature type="domain" description="N-acetyltransferase" evidence="1">
    <location>
        <begin position="15"/>
        <end position="151"/>
    </location>
</feature>
<dbReference type="EC" id="2.3.-.-" evidence="2"/>
<dbReference type="Pfam" id="PF13302">
    <property type="entry name" value="Acetyltransf_3"/>
    <property type="match status" value="1"/>
</dbReference>
<dbReference type="Proteomes" id="UP001597110">
    <property type="component" value="Unassembled WGS sequence"/>
</dbReference>
<comment type="caution">
    <text evidence="2">The sequence shown here is derived from an EMBL/GenBank/DDBJ whole genome shotgun (WGS) entry which is preliminary data.</text>
</comment>
<keyword evidence="2" id="KW-0012">Acyltransferase</keyword>
<dbReference type="GO" id="GO:0016746">
    <property type="term" value="F:acyltransferase activity"/>
    <property type="evidence" value="ECO:0007669"/>
    <property type="project" value="UniProtKB-KW"/>
</dbReference>
<gene>
    <name evidence="2" type="ORF">ACFQ0E_10420</name>
</gene>
<organism evidence="2 3">
    <name type="scientific">Lysobacter brunescens</name>
    <dbReference type="NCBI Taxonomy" id="262323"/>
    <lineage>
        <taxon>Bacteria</taxon>
        <taxon>Pseudomonadati</taxon>
        <taxon>Pseudomonadota</taxon>
        <taxon>Gammaproteobacteria</taxon>
        <taxon>Lysobacterales</taxon>
        <taxon>Lysobacteraceae</taxon>
        <taxon>Lysobacter</taxon>
    </lineage>
</organism>
<dbReference type="InterPro" id="IPR000182">
    <property type="entry name" value="GNAT_dom"/>
</dbReference>
<dbReference type="InterPro" id="IPR051531">
    <property type="entry name" value="N-acetyltransferase"/>
</dbReference>
<sequence length="191" mass="21301">MSFGPRLDTRIDTGRLILRPPGREDFEAWADMMSDAEHVRHIGGAQPPPVVWRSLMAMIGMWASEGFAMFSVIEKSSGRWIGRVGPWSPHGWPGTEVGWSLVRDACGRGYAVEAAGAAMDWAVDVLGWDAIIHTIAPENEASKAVARRLGSRFLHMGRLPEPFHEMPVEVWGQTRDEWRARPRMSAGREIA</sequence>
<evidence type="ECO:0000313" key="2">
    <source>
        <dbReference type="EMBL" id="MFD0726012.1"/>
    </source>
</evidence>
<dbReference type="SUPFAM" id="SSF55729">
    <property type="entry name" value="Acyl-CoA N-acyltransferases (Nat)"/>
    <property type="match status" value="1"/>
</dbReference>
<evidence type="ECO:0000259" key="1">
    <source>
        <dbReference type="Pfam" id="PF13302"/>
    </source>
</evidence>
<dbReference type="PANTHER" id="PTHR43792">
    <property type="entry name" value="GNAT FAMILY, PUTATIVE (AFU_ORTHOLOGUE AFUA_3G00765)-RELATED-RELATED"/>
    <property type="match status" value="1"/>
</dbReference>
<evidence type="ECO:0000313" key="3">
    <source>
        <dbReference type="Proteomes" id="UP001597110"/>
    </source>
</evidence>
<keyword evidence="3" id="KW-1185">Reference proteome</keyword>
<dbReference type="InterPro" id="IPR016181">
    <property type="entry name" value="Acyl_CoA_acyltransferase"/>
</dbReference>
<accession>A0ABW2YE53</accession>
<dbReference type="RefSeq" id="WP_386823582.1">
    <property type="nucleotide sequence ID" value="NZ_JBHTIF010000001.1"/>
</dbReference>
<keyword evidence="2" id="KW-0808">Transferase</keyword>
<name>A0ABW2YE53_9GAMM</name>
<proteinExistence type="predicted"/>
<dbReference type="Gene3D" id="3.40.630.30">
    <property type="match status" value="1"/>
</dbReference>
<protein>
    <submittedName>
        <fullName evidence="2">GNAT family N-acetyltransferase</fullName>
        <ecNumber evidence="2">2.3.-.-</ecNumber>
    </submittedName>
</protein>
<dbReference type="EMBL" id="JBHTIF010000001">
    <property type="protein sequence ID" value="MFD0726012.1"/>
    <property type="molecule type" value="Genomic_DNA"/>
</dbReference>
<dbReference type="PANTHER" id="PTHR43792:SF1">
    <property type="entry name" value="N-ACETYLTRANSFERASE DOMAIN-CONTAINING PROTEIN"/>
    <property type="match status" value="1"/>
</dbReference>